<dbReference type="HOGENOM" id="CLU_125018_1_0_6"/>
<sequence>MANAALSEVEYAIEVNVTGAEPENGQMLISLFNASEDFLVTPLVQTIVPVDEQGNVSSSLGSHPPGYYAIAVVYDINKNGELDTGWFGIPKEEIGVSNNAKGRFGPSKWNDARFLLTDAPVKMEIQLAKAVP</sequence>
<dbReference type="Pfam" id="PF09912">
    <property type="entry name" value="DUF2141"/>
    <property type="match status" value="1"/>
</dbReference>
<dbReference type="STRING" id="565045.NOR51B_2738"/>
<gene>
    <name evidence="1" type="ORF">NOR51B_2738</name>
</gene>
<evidence type="ECO:0000313" key="1">
    <source>
        <dbReference type="EMBL" id="EED36785.1"/>
    </source>
</evidence>
<accession>B8KVL1</accession>
<reference evidence="2" key="1">
    <citation type="journal article" date="2013" name="BMC Microbiol.">
        <title>Taxonomy and evolution of bacteriochlorophyll a-containing members of the OM60/NOR5 clade of marine gammaproteobacteria: description of Luminiphilus syltensis gen. nov., sp. nov., reclassification of Haliea rubra as Pseudohaliea rubra gen. nov., comb. nov., and emendation of Chromatocurvus halotolerans.</title>
        <authorList>
            <person name="Spring S."/>
            <person name="Riedel T."/>
            <person name="Sproer C."/>
            <person name="Yan S."/>
            <person name="Harder J."/>
            <person name="Fuchs B.M."/>
        </authorList>
    </citation>
    <scope>NUCLEOTIDE SEQUENCE [LARGE SCALE GENOMIC DNA]</scope>
    <source>
        <strain evidence="2">NOR51-B</strain>
    </source>
</reference>
<dbReference type="AlphaFoldDB" id="B8KVL1"/>
<dbReference type="Proteomes" id="UP000004699">
    <property type="component" value="Unassembled WGS sequence"/>
</dbReference>
<dbReference type="EMBL" id="DS999411">
    <property type="protein sequence ID" value="EED36785.1"/>
    <property type="molecule type" value="Genomic_DNA"/>
</dbReference>
<keyword evidence="2" id="KW-1185">Reference proteome</keyword>
<dbReference type="eggNOG" id="COG4704">
    <property type="taxonomic scope" value="Bacteria"/>
</dbReference>
<evidence type="ECO:0000313" key="2">
    <source>
        <dbReference type="Proteomes" id="UP000004699"/>
    </source>
</evidence>
<name>B8KVL1_9GAMM</name>
<evidence type="ECO:0008006" key="3">
    <source>
        <dbReference type="Google" id="ProtNLM"/>
    </source>
</evidence>
<proteinExistence type="predicted"/>
<organism evidence="1 2">
    <name type="scientific">Luminiphilus syltensis NOR5-1B</name>
    <dbReference type="NCBI Taxonomy" id="565045"/>
    <lineage>
        <taxon>Bacteria</taxon>
        <taxon>Pseudomonadati</taxon>
        <taxon>Pseudomonadota</taxon>
        <taxon>Gammaproteobacteria</taxon>
        <taxon>Cellvibrionales</taxon>
        <taxon>Halieaceae</taxon>
        <taxon>Luminiphilus</taxon>
    </lineage>
</organism>
<protein>
    <recommendedName>
        <fullName evidence="3">DUF2141 domain-containing protein</fullName>
    </recommendedName>
</protein>
<dbReference type="InterPro" id="IPR018673">
    <property type="entry name" value="DUF2141"/>
</dbReference>